<evidence type="ECO:0000313" key="1">
    <source>
        <dbReference type="EMBL" id="MDT2809030.1"/>
    </source>
</evidence>
<dbReference type="Gene3D" id="1.10.150.240">
    <property type="entry name" value="Putative phosphatase, domain 2"/>
    <property type="match status" value="1"/>
</dbReference>
<dbReference type="InterPro" id="IPR023198">
    <property type="entry name" value="PGP-like_dom2"/>
</dbReference>
<dbReference type="NCBIfam" id="TIGR01549">
    <property type="entry name" value="HAD-SF-IA-v1"/>
    <property type="match status" value="1"/>
</dbReference>
<reference evidence="1" key="1">
    <citation type="submission" date="2023-03" db="EMBL/GenBank/DDBJ databases">
        <authorList>
            <person name="Shen W."/>
            <person name="Cai J."/>
        </authorList>
    </citation>
    <scope>NUCLEOTIDE SEQUENCE</scope>
    <source>
        <strain evidence="1">B226-2</strain>
    </source>
</reference>
<organism evidence="1 2">
    <name type="scientific">Enterococcus asini</name>
    <dbReference type="NCBI Taxonomy" id="57732"/>
    <lineage>
        <taxon>Bacteria</taxon>
        <taxon>Bacillati</taxon>
        <taxon>Bacillota</taxon>
        <taxon>Bacilli</taxon>
        <taxon>Lactobacillales</taxon>
        <taxon>Enterococcaceae</taxon>
        <taxon>Enterococcus</taxon>
    </lineage>
</organism>
<dbReference type="PANTHER" id="PTHR18901:SF38">
    <property type="entry name" value="PSEUDOURIDINE-5'-PHOSPHATASE"/>
    <property type="match status" value="1"/>
</dbReference>
<evidence type="ECO:0000313" key="2">
    <source>
        <dbReference type="Proteomes" id="UP001256711"/>
    </source>
</evidence>
<dbReference type="Gene3D" id="3.40.50.1000">
    <property type="entry name" value="HAD superfamily/HAD-like"/>
    <property type="match status" value="1"/>
</dbReference>
<dbReference type="RefSeq" id="WP_311834824.1">
    <property type="nucleotide sequence ID" value="NZ_JARQBJ010000001.1"/>
</dbReference>
<dbReference type="InterPro" id="IPR023214">
    <property type="entry name" value="HAD_sf"/>
</dbReference>
<dbReference type="PRINTS" id="PR00413">
    <property type="entry name" value="HADHALOGNASE"/>
</dbReference>
<accession>A0AAW8TSD1</accession>
<dbReference type="InterPro" id="IPR041492">
    <property type="entry name" value="HAD_2"/>
</dbReference>
<dbReference type="Proteomes" id="UP001256711">
    <property type="component" value="Unassembled WGS sequence"/>
</dbReference>
<dbReference type="PANTHER" id="PTHR18901">
    <property type="entry name" value="2-DEOXYGLUCOSE-6-PHOSPHATE PHOSPHATASE 2"/>
    <property type="match status" value="1"/>
</dbReference>
<dbReference type="AlphaFoldDB" id="A0AAW8TSD1"/>
<sequence length="219" mass="24345">MIKGVIFDMDGLIFDTENLVYQATQRAADELQITFGKEDYLRYLGISDEEYVQVAHSDYDKDYGEETVTEFIRRSYAYTKEMFDAGLVATKPGVAELLHYLEAQGIQRILASSNNRPEIERLLAQAALTQDFPVIVSAEDVHRAKPDPAIFLAAADLLQLPPHELLVLEDSANGVKAALAAEIPVIMVPDLLEPDTELAEKTLAVLPDLHQVKEFLAKA</sequence>
<dbReference type="SFLD" id="SFLDG01135">
    <property type="entry name" value="C1.5.6:_HAD__Beta-PGM__Phospha"/>
    <property type="match status" value="1"/>
</dbReference>
<dbReference type="InterPro" id="IPR036412">
    <property type="entry name" value="HAD-like_sf"/>
</dbReference>
<name>A0AAW8TSD1_9ENTE</name>
<proteinExistence type="predicted"/>
<dbReference type="Pfam" id="PF13419">
    <property type="entry name" value="HAD_2"/>
    <property type="match status" value="1"/>
</dbReference>
<comment type="caution">
    <text evidence="1">The sequence shown here is derived from an EMBL/GenBank/DDBJ whole genome shotgun (WGS) entry which is preliminary data.</text>
</comment>
<dbReference type="NCBIfam" id="TIGR01509">
    <property type="entry name" value="HAD-SF-IA-v3"/>
    <property type="match status" value="1"/>
</dbReference>
<dbReference type="SFLD" id="SFLDG01129">
    <property type="entry name" value="C1.5:_HAD__Beta-PGM__Phosphata"/>
    <property type="match status" value="1"/>
</dbReference>
<dbReference type="SFLD" id="SFLDS00003">
    <property type="entry name" value="Haloacid_Dehalogenase"/>
    <property type="match status" value="1"/>
</dbReference>
<dbReference type="SUPFAM" id="SSF56784">
    <property type="entry name" value="HAD-like"/>
    <property type="match status" value="1"/>
</dbReference>
<gene>
    <name evidence="1" type="ORF">P7H43_00765</name>
</gene>
<dbReference type="InterPro" id="IPR006439">
    <property type="entry name" value="HAD-SF_hydro_IA"/>
</dbReference>
<dbReference type="EMBL" id="JARQBJ010000001">
    <property type="protein sequence ID" value="MDT2809030.1"/>
    <property type="molecule type" value="Genomic_DNA"/>
</dbReference>
<protein>
    <submittedName>
        <fullName evidence="1">HAD family phosphatase</fullName>
    </submittedName>
</protein>